<dbReference type="RefSeq" id="WP_032553454.1">
    <property type="nucleotide sequence ID" value="NZ_JFFR01000033.1"/>
</dbReference>
<organism evidence="8 9">
    <name type="scientific">Vibrio fortis</name>
    <dbReference type="NCBI Taxonomy" id="212667"/>
    <lineage>
        <taxon>Bacteria</taxon>
        <taxon>Pseudomonadati</taxon>
        <taxon>Pseudomonadota</taxon>
        <taxon>Gammaproteobacteria</taxon>
        <taxon>Vibrionales</taxon>
        <taxon>Vibrionaceae</taxon>
        <taxon>Vibrio</taxon>
    </lineage>
</organism>
<evidence type="ECO:0000256" key="7">
    <source>
        <dbReference type="SAM" id="Phobius"/>
    </source>
</evidence>
<dbReference type="Proteomes" id="UP000027219">
    <property type="component" value="Unassembled WGS sequence"/>
</dbReference>
<feature type="transmembrane region" description="Helical" evidence="7">
    <location>
        <begin position="114"/>
        <end position="134"/>
    </location>
</feature>
<comment type="caution">
    <text evidence="8">The sequence shown here is derived from an EMBL/GenBank/DDBJ whole genome shotgun (WGS) entry which is preliminary data.</text>
</comment>
<keyword evidence="3" id="KW-1003">Cell membrane</keyword>
<keyword evidence="6 7" id="KW-0472">Membrane</keyword>
<feature type="transmembrane region" description="Helical" evidence="7">
    <location>
        <begin position="6"/>
        <end position="28"/>
    </location>
</feature>
<feature type="transmembrane region" description="Helical" evidence="7">
    <location>
        <begin position="80"/>
        <end position="102"/>
    </location>
</feature>
<gene>
    <name evidence="8" type="ORF">VFDL14_10025</name>
</gene>
<dbReference type="Pfam" id="PF03994">
    <property type="entry name" value="DUF350"/>
    <property type="match status" value="1"/>
</dbReference>
<proteinExistence type="inferred from homology"/>
<dbReference type="EMBL" id="JFFR01000033">
    <property type="protein sequence ID" value="KDN26222.1"/>
    <property type="molecule type" value="Genomic_DNA"/>
</dbReference>
<evidence type="ECO:0000256" key="2">
    <source>
        <dbReference type="ARBA" id="ARBA00005779"/>
    </source>
</evidence>
<comment type="similarity">
    <text evidence="2">Belongs to the UPF0719 family.</text>
</comment>
<evidence type="ECO:0000256" key="5">
    <source>
        <dbReference type="ARBA" id="ARBA00022989"/>
    </source>
</evidence>
<keyword evidence="4 7" id="KW-0812">Transmembrane</keyword>
<dbReference type="GO" id="GO:0005886">
    <property type="term" value="C:plasma membrane"/>
    <property type="evidence" value="ECO:0007669"/>
    <property type="project" value="UniProtKB-SubCell"/>
</dbReference>
<keyword evidence="9" id="KW-1185">Reference proteome</keyword>
<evidence type="ECO:0000256" key="4">
    <source>
        <dbReference type="ARBA" id="ARBA00022692"/>
    </source>
</evidence>
<dbReference type="OrthoDB" id="5573330at2"/>
<evidence type="ECO:0000313" key="9">
    <source>
        <dbReference type="Proteomes" id="UP000027219"/>
    </source>
</evidence>
<dbReference type="InterPro" id="IPR007140">
    <property type="entry name" value="DUF350"/>
</dbReference>
<accession>A0A066UK53</accession>
<keyword evidence="5 7" id="KW-1133">Transmembrane helix</keyword>
<dbReference type="AlphaFoldDB" id="A0A066UK53"/>
<evidence type="ECO:0000256" key="3">
    <source>
        <dbReference type="ARBA" id="ARBA00022475"/>
    </source>
</evidence>
<evidence type="ECO:0000256" key="1">
    <source>
        <dbReference type="ARBA" id="ARBA00004651"/>
    </source>
</evidence>
<comment type="subcellular location">
    <subcellularLocation>
        <location evidence="1">Cell membrane</location>
        <topology evidence="1">Multi-pass membrane protein</topology>
    </subcellularLocation>
</comment>
<feature type="transmembrane region" description="Helical" evidence="7">
    <location>
        <begin position="49"/>
        <end position="68"/>
    </location>
</feature>
<name>A0A066UK53_9VIBR</name>
<reference evidence="8 9" key="1">
    <citation type="submission" date="2014-02" db="EMBL/GenBank/DDBJ databases">
        <title>Vibrio fortis Dalian14 Genome Sequencing.</title>
        <authorList>
            <person name="Wang Y."/>
            <person name="Song L."/>
            <person name="Liu G."/>
            <person name="Ding J."/>
        </authorList>
    </citation>
    <scope>NUCLEOTIDE SEQUENCE [LARGE SCALE GENOMIC DNA]</scope>
    <source>
        <strain evidence="8 9">Dalian14</strain>
    </source>
</reference>
<sequence length="138" mass="14976">MSQFVNSLAGLGAFALYFALSIFFLLLFKFVYIRCTPYDEWKLVKDEQNIAAGITLSGAFLGYSLAIAGAAKNSVNLVDFAIWGMIALVAQLLAFAIVRYGFMPKLVERIKANEIPAGIVMASMSIAIGLLNAACMTY</sequence>
<dbReference type="PANTHER" id="PTHR40043:SF1">
    <property type="entry name" value="UPF0719 INNER MEMBRANE PROTEIN YJFL"/>
    <property type="match status" value="1"/>
</dbReference>
<evidence type="ECO:0000313" key="8">
    <source>
        <dbReference type="EMBL" id="KDN26222.1"/>
    </source>
</evidence>
<protein>
    <submittedName>
        <fullName evidence="8">Membrane protein</fullName>
    </submittedName>
</protein>
<dbReference type="PANTHER" id="PTHR40043">
    <property type="entry name" value="UPF0719 INNER MEMBRANE PROTEIN YJFL"/>
    <property type="match status" value="1"/>
</dbReference>
<evidence type="ECO:0000256" key="6">
    <source>
        <dbReference type="ARBA" id="ARBA00023136"/>
    </source>
</evidence>
<dbReference type="STRING" id="212667.VFDL14_10025"/>